<dbReference type="RefSeq" id="WP_225232864.1">
    <property type="nucleotide sequence ID" value="NZ_JBAPLV010000002.1"/>
</dbReference>
<proteinExistence type="predicted"/>
<comment type="caution">
    <text evidence="2">The sequence shown here is derived from an EMBL/GenBank/DDBJ whole genome shotgun (WGS) entry which is preliminary data.</text>
</comment>
<organism evidence="2 3">
    <name type="scientific">Klenkia terrae</name>
    <dbReference type="NCBI Taxonomy" id="1052259"/>
    <lineage>
        <taxon>Bacteria</taxon>
        <taxon>Bacillati</taxon>
        <taxon>Actinomycetota</taxon>
        <taxon>Actinomycetes</taxon>
        <taxon>Geodermatophilales</taxon>
        <taxon>Geodermatophilaceae</taxon>
        <taxon>Klenkia</taxon>
    </lineage>
</organism>
<dbReference type="PANTHER" id="PTHR10098">
    <property type="entry name" value="RAPSYN-RELATED"/>
    <property type="match status" value="1"/>
</dbReference>
<reference evidence="2 3" key="1">
    <citation type="submission" date="2024-03" db="EMBL/GenBank/DDBJ databases">
        <title>Draft genome sequence of Klenkia terrae.</title>
        <authorList>
            <person name="Duangmal K."/>
            <person name="Chantavorakit T."/>
        </authorList>
    </citation>
    <scope>NUCLEOTIDE SEQUENCE [LARGE SCALE GENOMIC DNA]</scope>
    <source>
        <strain evidence="2 3">JCM 17786</strain>
    </source>
</reference>
<sequence length="820" mass="85513">MTPRPGVPPTAAQLYDRAVGETNAGRLAAARRALRQAAGRRPDPDLAARIEGTLAYLDAETGDPVLALASIRAAAARPGVGERTRAVLVGQAGLVAMRRGDTDDALRDLGRAIRHLADEPALLGQVALNRGNVHLQRGDLVRAGQDFTLARDAFRACGAPLDEAKARHNLGYTDLLAGDLVPAIRRMDGAREVLARVSPLHAATCDTDRAAALLAAGMPADAERLLVAAAAAYGRARVRQPQAEAELLLARTLLHHDAARAAAAARRAARRFRGRGAGTWAALADGVALSAAAVHRPDPRLLPAIDDAVRALGARGAREDRTRLRLHAAAVRISGGDLDGAARVLRSGVPAAAPAPVRLLARTVRADLAAARGRHRTVLAIAGAGLDDLAAEQARLGSLDLRSSLLLHALPLLHRGLRVAAGSGRPDLLLAWTERARDLVTRVPPLSPSPDPAVARELAEVRRLRVFGQGPDDERRERELMESLRGRLWHRAGSGAVLPRVDLAAVRAAADGRGVVAVAYCWTEETVAAVVVGDGGPGRVVGLGPTRAVTALLGGLGPDLETAAGEPAGPLARAVDAGLRTRLAALAELLVTPMDLPTGRPVVLSVPGAFRAVPWGMLPGLVGRPCTVPSSLAAWVRTGPWPARPRVAAFAAGPGVPRADEEVQRAATAWPAATVRVGEDATVEQVSTDAGTADVLHVAAHGRHHREHPSFSRVELADGPWFGHDAHRLPRTPGLVVLSACEGGRTAVRWGEETDGLARAWLHAGAHCVVASAASVRDEVACEVLPEVHRRLAGGEAPALALAGATADLPTTLVCLGSGW</sequence>
<dbReference type="Gene3D" id="1.25.40.10">
    <property type="entry name" value="Tetratricopeptide repeat domain"/>
    <property type="match status" value="1"/>
</dbReference>
<evidence type="ECO:0000313" key="3">
    <source>
        <dbReference type="Proteomes" id="UP001373496"/>
    </source>
</evidence>
<dbReference type="PANTHER" id="PTHR10098:SF108">
    <property type="entry name" value="TETRATRICOPEPTIDE REPEAT PROTEIN 28"/>
    <property type="match status" value="1"/>
</dbReference>
<dbReference type="SUPFAM" id="SSF48452">
    <property type="entry name" value="TPR-like"/>
    <property type="match status" value="2"/>
</dbReference>
<dbReference type="InterPro" id="IPR024983">
    <property type="entry name" value="CHAT_dom"/>
</dbReference>
<protein>
    <submittedName>
        <fullName evidence="2">CHAT domain-containing protein</fullName>
    </submittedName>
</protein>
<feature type="domain" description="CHAT" evidence="1">
    <location>
        <begin position="583"/>
        <end position="807"/>
    </location>
</feature>
<evidence type="ECO:0000313" key="2">
    <source>
        <dbReference type="EMBL" id="MEI4277253.1"/>
    </source>
</evidence>
<accession>A0ABU8E0R4</accession>
<gene>
    <name evidence="2" type="ORF">UXQ13_02145</name>
</gene>
<dbReference type="EMBL" id="JBAPLV010000002">
    <property type="protein sequence ID" value="MEI4277253.1"/>
    <property type="molecule type" value="Genomic_DNA"/>
</dbReference>
<dbReference type="InterPro" id="IPR011990">
    <property type="entry name" value="TPR-like_helical_dom_sf"/>
</dbReference>
<name>A0ABU8E0R4_9ACTN</name>
<evidence type="ECO:0000259" key="1">
    <source>
        <dbReference type="Pfam" id="PF12770"/>
    </source>
</evidence>
<keyword evidence="3" id="KW-1185">Reference proteome</keyword>
<dbReference type="Pfam" id="PF12770">
    <property type="entry name" value="CHAT"/>
    <property type="match status" value="1"/>
</dbReference>
<dbReference type="Proteomes" id="UP001373496">
    <property type="component" value="Unassembled WGS sequence"/>
</dbReference>